<feature type="signal peptide" evidence="2">
    <location>
        <begin position="1"/>
        <end position="16"/>
    </location>
</feature>
<gene>
    <name evidence="3" type="ORF">TorRG33x02_351580</name>
</gene>
<comment type="caution">
    <text evidence="3">The sequence shown here is derived from an EMBL/GenBank/DDBJ whole genome shotgun (WGS) entry which is preliminary data.</text>
</comment>
<name>A0A2P5AFI4_TREOI</name>
<dbReference type="InParanoid" id="A0A2P5AFI4"/>
<evidence type="ECO:0008006" key="5">
    <source>
        <dbReference type="Google" id="ProtNLM"/>
    </source>
</evidence>
<proteinExistence type="predicted"/>
<dbReference type="EMBL" id="JXTC01000889">
    <property type="protein sequence ID" value="PON35298.1"/>
    <property type="molecule type" value="Genomic_DNA"/>
</dbReference>
<protein>
    <recommendedName>
        <fullName evidence="5">Transmembrane protein</fullName>
    </recommendedName>
</protein>
<evidence type="ECO:0000313" key="4">
    <source>
        <dbReference type="Proteomes" id="UP000237000"/>
    </source>
</evidence>
<sequence>MFVIILIRLVLSLVHSLHLGHAYAQYSNIDINIRRGKKKKDEREREREREWSGIPTSKASSSTHLLGLVALKTNSTQLNSTPSILFVSLSLSLLLQDVRNLFLLPEELFPKVSLEIFNSI</sequence>
<evidence type="ECO:0000256" key="2">
    <source>
        <dbReference type="SAM" id="SignalP"/>
    </source>
</evidence>
<keyword evidence="2" id="KW-0732">Signal</keyword>
<feature type="region of interest" description="Disordered" evidence="1">
    <location>
        <begin position="36"/>
        <end position="59"/>
    </location>
</feature>
<keyword evidence="4" id="KW-1185">Reference proteome</keyword>
<dbReference type="OrthoDB" id="10427343at2759"/>
<dbReference type="AlphaFoldDB" id="A0A2P5AFI4"/>
<organism evidence="3 4">
    <name type="scientific">Trema orientale</name>
    <name type="common">Charcoal tree</name>
    <name type="synonym">Celtis orientalis</name>
    <dbReference type="NCBI Taxonomy" id="63057"/>
    <lineage>
        <taxon>Eukaryota</taxon>
        <taxon>Viridiplantae</taxon>
        <taxon>Streptophyta</taxon>
        <taxon>Embryophyta</taxon>
        <taxon>Tracheophyta</taxon>
        <taxon>Spermatophyta</taxon>
        <taxon>Magnoliopsida</taxon>
        <taxon>eudicotyledons</taxon>
        <taxon>Gunneridae</taxon>
        <taxon>Pentapetalae</taxon>
        <taxon>rosids</taxon>
        <taxon>fabids</taxon>
        <taxon>Rosales</taxon>
        <taxon>Cannabaceae</taxon>
        <taxon>Trema</taxon>
    </lineage>
</organism>
<evidence type="ECO:0000313" key="3">
    <source>
        <dbReference type="EMBL" id="PON35298.1"/>
    </source>
</evidence>
<dbReference type="Proteomes" id="UP000237000">
    <property type="component" value="Unassembled WGS sequence"/>
</dbReference>
<evidence type="ECO:0000256" key="1">
    <source>
        <dbReference type="SAM" id="MobiDB-lite"/>
    </source>
</evidence>
<accession>A0A2P5AFI4</accession>
<reference evidence="4" key="1">
    <citation type="submission" date="2016-06" db="EMBL/GenBank/DDBJ databases">
        <title>Parallel loss of symbiosis genes in relatives of nitrogen-fixing non-legume Parasponia.</title>
        <authorList>
            <person name="Van Velzen R."/>
            <person name="Holmer R."/>
            <person name="Bu F."/>
            <person name="Rutten L."/>
            <person name="Van Zeijl A."/>
            <person name="Liu W."/>
            <person name="Santuari L."/>
            <person name="Cao Q."/>
            <person name="Sharma T."/>
            <person name="Shen D."/>
            <person name="Roswanjaya Y."/>
            <person name="Wardhani T."/>
            <person name="Kalhor M.S."/>
            <person name="Jansen J."/>
            <person name="Van den Hoogen J."/>
            <person name="Gungor B."/>
            <person name="Hartog M."/>
            <person name="Hontelez J."/>
            <person name="Verver J."/>
            <person name="Yang W.-C."/>
            <person name="Schijlen E."/>
            <person name="Repin R."/>
            <person name="Schilthuizen M."/>
            <person name="Schranz E."/>
            <person name="Heidstra R."/>
            <person name="Miyata K."/>
            <person name="Fedorova E."/>
            <person name="Kohlen W."/>
            <person name="Bisseling T."/>
            <person name="Smit S."/>
            <person name="Geurts R."/>
        </authorList>
    </citation>
    <scope>NUCLEOTIDE SEQUENCE [LARGE SCALE GENOMIC DNA]</scope>
    <source>
        <strain evidence="4">cv. RG33-2</strain>
    </source>
</reference>
<feature type="compositionally biased region" description="Basic and acidic residues" evidence="1">
    <location>
        <begin position="39"/>
        <end position="51"/>
    </location>
</feature>
<feature type="chain" id="PRO_5015162105" description="Transmembrane protein" evidence="2">
    <location>
        <begin position="17"/>
        <end position="120"/>
    </location>
</feature>